<evidence type="ECO:0000256" key="3">
    <source>
        <dbReference type="ARBA" id="ARBA00022840"/>
    </source>
</evidence>
<dbReference type="EMBL" id="JAYWMA010000001">
    <property type="protein sequence ID" value="MEX3527587.1"/>
    <property type="molecule type" value="Genomic_DNA"/>
</dbReference>
<feature type="region of interest" description="Disordered" evidence="4">
    <location>
        <begin position="1"/>
        <end position="32"/>
    </location>
</feature>
<protein>
    <submittedName>
        <fullName evidence="6">Phage/plasmid primase, P4 family</fullName>
    </submittedName>
</protein>
<dbReference type="InterPro" id="IPR051620">
    <property type="entry name" value="ORF904-like_C"/>
</dbReference>
<proteinExistence type="predicted"/>
<dbReference type="PANTHER" id="PTHR35372">
    <property type="entry name" value="ATP BINDING PROTEIN-RELATED"/>
    <property type="match status" value="1"/>
</dbReference>
<evidence type="ECO:0000256" key="4">
    <source>
        <dbReference type="SAM" id="MobiDB-lite"/>
    </source>
</evidence>
<dbReference type="Gene3D" id="3.40.50.300">
    <property type="entry name" value="P-loop containing nucleotide triphosphate hydrolases"/>
    <property type="match status" value="1"/>
</dbReference>
<dbReference type="RefSeq" id="WP_368521828.1">
    <property type="nucleotide sequence ID" value="NZ_JAYWMA010000001.1"/>
</dbReference>
<dbReference type="SUPFAM" id="SSF52540">
    <property type="entry name" value="P-loop containing nucleoside triphosphate hydrolases"/>
    <property type="match status" value="1"/>
</dbReference>
<reference evidence="6 7" key="1">
    <citation type="journal article" date="2024" name="Fungal Genet. Biol.">
        <title>The porcine skin microbiome exhibits broad fungal antagonism.</title>
        <authorList>
            <person name="De La Cruz K.F."/>
            <person name="Townsend E.C."/>
            <person name="Alex Cheong J.Z."/>
            <person name="Salamzade R."/>
            <person name="Liu A."/>
            <person name="Sandstrom S."/>
            <person name="Davila E."/>
            <person name="Huang L."/>
            <person name="Xu K.H."/>
            <person name="Wu S.Y."/>
            <person name="Meudt J.J."/>
            <person name="Shanmuganayagam D."/>
            <person name="Gibson A.L.F."/>
            <person name="Kalan L.R."/>
        </authorList>
    </citation>
    <scope>NUCLEOTIDE SEQUENCE [LARGE SCALE GENOMIC DNA]</scope>
    <source>
        <strain evidence="6 7">LK2569</strain>
    </source>
</reference>
<keyword evidence="1" id="KW-0547">Nucleotide-binding</keyword>
<dbReference type="InterPro" id="IPR006500">
    <property type="entry name" value="Helicase_put_C_phage/plasmid"/>
</dbReference>
<keyword evidence="3" id="KW-0067">ATP-binding</keyword>
<dbReference type="InterPro" id="IPR027417">
    <property type="entry name" value="P-loop_NTPase"/>
</dbReference>
<evidence type="ECO:0000259" key="5">
    <source>
        <dbReference type="PROSITE" id="PS51206"/>
    </source>
</evidence>
<dbReference type="InterPro" id="IPR014818">
    <property type="entry name" value="Phage/plasmid_primase_P4_C"/>
</dbReference>
<keyword evidence="2" id="KW-0378">Hydrolase</keyword>
<evidence type="ECO:0000256" key="1">
    <source>
        <dbReference type="ARBA" id="ARBA00022741"/>
    </source>
</evidence>
<accession>A0ABV3UR51</accession>
<dbReference type="InterPro" id="IPR014015">
    <property type="entry name" value="Helicase_SF3_DNA-vir"/>
</dbReference>
<dbReference type="Pfam" id="PF08706">
    <property type="entry name" value="D5_N"/>
    <property type="match status" value="1"/>
</dbReference>
<evidence type="ECO:0000256" key="2">
    <source>
        <dbReference type="ARBA" id="ARBA00022801"/>
    </source>
</evidence>
<dbReference type="Pfam" id="PF19263">
    <property type="entry name" value="DUF5906"/>
    <property type="match status" value="1"/>
</dbReference>
<sequence>MTTARVIDVSPRLAAAPEPQEPTITDDTTAGLYPPSNQPLSVARRLVDDLFTAGDDRTLVFWHGEWWLWKFSHWQPAADEHEVRGPLWEYLETRECEYNGQIVPWRPTSARITNLMEPLAILTRIPGDRDAPTWIRRSPQFAAADRLVSLNNGILDLDTLELHRHTPALFNTWALPFDYDPDATCPVWEGFLSEILEHDPAGIALIQEFFGYGISGRMDLHKALMVIGPGRSGKGTISRTAKQLMGRSNCVSPSLNSLGSEFGLAELIGKPWAVIEDARADDDRRSNTTTERLLNIVGEDAVSINRKNRSYWNGTLPTRFMLVSNETPRFSDASGAITNRFMSVKLRKSYLNKEDQTLGPRISAELPGIFNWALAGLDRLTEQGRFTVSGTQEEITDLMTDLASPISEFLNEEYDITGNPGDHVLVKDMHARFKTWREQVGGKPLRQDTFCQQVDAADPRVTFKNTAVEGEKKARRIFGVRPKAGTW</sequence>
<gene>
    <name evidence="6" type="ORF">VVR64_00675</name>
</gene>
<name>A0ABV3UR51_9CORY</name>
<dbReference type="PANTHER" id="PTHR35372:SF2">
    <property type="entry name" value="SF3 HELICASE DOMAIN-CONTAINING PROTEIN"/>
    <property type="match status" value="1"/>
</dbReference>
<dbReference type="Proteomes" id="UP001558353">
    <property type="component" value="Unassembled WGS sequence"/>
</dbReference>
<dbReference type="PROSITE" id="PS51206">
    <property type="entry name" value="SF3_HELICASE_1"/>
    <property type="match status" value="1"/>
</dbReference>
<dbReference type="SMART" id="SM00885">
    <property type="entry name" value="D5_N"/>
    <property type="match status" value="1"/>
</dbReference>
<organism evidence="6 7">
    <name type="scientific">Corynebacterium xerosis</name>
    <dbReference type="NCBI Taxonomy" id="1725"/>
    <lineage>
        <taxon>Bacteria</taxon>
        <taxon>Bacillati</taxon>
        <taxon>Actinomycetota</taxon>
        <taxon>Actinomycetes</taxon>
        <taxon>Mycobacteriales</taxon>
        <taxon>Corynebacteriaceae</taxon>
        <taxon>Corynebacterium</taxon>
    </lineage>
</organism>
<evidence type="ECO:0000313" key="6">
    <source>
        <dbReference type="EMBL" id="MEX3527587.1"/>
    </source>
</evidence>
<evidence type="ECO:0000313" key="7">
    <source>
        <dbReference type="Proteomes" id="UP001558353"/>
    </source>
</evidence>
<dbReference type="NCBIfam" id="TIGR01613">
    <property type="entry name" value="primase_Cterm"/>
    <property type="match status" value="1"/>
</dbReference>
<comment type="caution">
    <text evidence="6">The sequence shown here is derived from an EMBL/GenBank/DDBJ whole genome shotgun (WGS) entry which is preliminary data.</text>
</comment>
<dbReference type="InterPro" id="IPR045455">
    <property type="entry name" value="NrS-1_pol-like_helicase"/>
</dbReference>
<keyword evidence="7" id="KW-1185">Reference proteome</keyword>
<feature type="domain" description="SF3 helicase" evidence="5">
    <location>
        <begin position="201"/>
        <end position="359"/>
    </location>
</feature>